<dbReference type="Proteomes" id="UP001240150">
    <property type="component" value="Chromosome"/>
</dbReference>
<feature type="signal peptide" evidence="2">
    <location>
        <begin position="1"/>
        <end position="21"/>
    </location>
</feature>
<evidence type="ECO:0000259" key="3">
    <source>
        <dbReference type="Pfam" id="PF10646"/>
    </source>
</evidence>
<evidence type="ECO:0000256" key="2">
    <source>
        <dbReference type="SAM" id="SignalP"/>
    </source>
</evidence>
<dbReference type="InterPro" id="IPR018910">
    <property type="entry name" value="LpqB_C"/>
</dbReference>
<accession>A0ABY8WIZ1</accession>
<organism evidence="5 6">
    <name type="scientific">Actinoplanes oblitus</name>
    <dbReference type="NCBI Taxonomy" id="3040509"/>
    <lineage>
        <taxon>Bacteria</taxon>
        <taxon>Bacillati</taxon>
        <taxon>Actinomycetota</taxon>
        <taxon>Actinomycetes</taxon>
        <taxon>Micromonosporales</taxon>
        <taxon>Micromonosporaceae</taxon>
        <taxon>Actinoplanes</taxon>
    </lineage>
</organism>
<dbReference type="RefSeq" id="WP_284918782.1">
    <property type="nucleotide sequence ID" value="NZ_CP126980.1"/>
</dbReference>
<feature type="region of interest" description="Disordered" evidence="1">
    <location>
        <begin position="31"/>
        <end position="51"/>
    </location>
</feature>
<proteinExistence type="predicted"/>
<feature type="domain" description="Lipoprotein LpqB C-terminal" evidence="4">
    <location>
        <begin position="340"/>
        <end position="534"/>
    </location>
</feature>
<feature type="domain" description="GerMN" evidence="3">
    <location>
        <begin position="186"/>
        <end position="284"/>
    </location>
</feature>
<evidence type="ECO:0000256" key="1">
    <source>
        <dbReference type="SAM" id="MobiDB-lite"/>
    </source>
</evidence>
<gene>
    <name evidence="5" type="ORF">ACTOB_000896</name>
</gene>
<dbReference type="EMBL" id="CP126980">
    <property type="protein sequence ID" value="WIM97382.1"/>
    <property type="molecule type" value="Genomic_DNA"/>
</dbReference>
<protein>
    <submittedName>
        <fullName evidence="5">LpqB family beta-propeller domain-containing protein</fullName>
    </submittedName>
</protein>
<keyword evidence="2" id="KW-0732">Signal</keyword>
<feature type="chain" id="PRO_5046566331" evidence="2">
    <location>
        <begin position="22"/>
        <end position="617"/>
    </location>
</feature>
<evidence type="ECO:0000313" key="5">
    <source>
        <dbReference type="EMBL" id="WIM97382.1"/>
    </source>
</evidence>
<name>A0ABY8WIZ1_9ACTN</name>
<dbReference type="PROSITE" id="PS51257">
    <property type="entry name" value="PROKAR_LIPOPROTEIN"/>
    <property type="match status" value="1"/>
</dbReference>
<keyword evidence="6" id="KW-1185">Reference proteome</keyword>
<dbReference type="Pfam" id="PF10646">
    <property type="entry name" value="Germane"/>
    <property type="match status" value="1"/>
</dbReference>
<evidence type="ECO:0000259" key="4">
    <source>
        <dbReference type="Pfam" id="PF10647"/>
    </source>
</evidence>
<dbReference type="Pfam" id="PF10647">
    <property type="entry name" value="Gmad1"/>
    <property type="match status" value="1"/>
</dbReference>
<dbReference type="SUPFAM" id="SSF75011">
    <property type="entry name" value="3-carboxy-cis,cis-mucoante lactonizing enzyme"/>
    <property type="match status" value="1"/>
</dbReference>
<reference evidence="5 6" key="1">
    <citation type="submission" date="2023-06" db="EMBL/GenBank/DDBJ databases">
        <authorList>
            <person name="Yushchuk O."/>
            <person name="Binda E."/>
            <person name="Ruckert-Reed C."/>
            <person name="Fedorenko V."/>
            <person name="Kalinowski J."/>
            <person name="Marinelli F."/>
        </authorList>
    </citation>
    <scope>NUCLEOTIDE SEQUENCE [LARGE SCALE GENOMIC DNA]</scope>
    <source>
        <strain evidence="5 6">NRRL 3884</strain>
    </source>
</reference>
<sequence>MRARRSAPTLLPVVAALVAFAAGACGIPDNTGVKEVGPGRSTGATSAGDGDVVQVDREDSDEARQFAANYLRAAAGDLGTAADRLKSFMTPAAAGRFKPAGGGLQVVRLVGDPLTTPGDNVVYVTYEPVGTLDEFGRLEPARETRQDTYEIKVGQLAGKSGLFVTEAPPVLPLDVRALRGSYVQHPLYYWNTEYTGLVPDVRYLPKALPVEQRPTTVLTWLLNGPSAWLSVANLPKGTALKGNVPTIDDNKLQIALSTQAGTADNAEQSVDRLRRQLQWTLRPLLPAGAELDLKIEHQDVRAFSGDDYLTSNPAAQLVDEPERFVVYGGKIRRVSGQPWSVNPVPVLKTEENKDVLAAAMSTVGTRTFAAVVVKAGKGQALRVAGAASGDQAPLQPISGLSGTLGEPVWAPAGDAADGSPDAAIGLIIAGDRLYAFPAGKGAARQIPWTGPGSRITSVAVAPDGRRVALVVDGKLYRASFSPGGDAPSLGTPQQLRPASLATVSAVDFNSEGWLTVAGVRENQRVTIEDVSVDGALEGDRLPDLGSKVVDSLSVYPASPLESNSFDGRPSVRSVCYTSDGKAWEALSQPDQIKADKVAGPPANQAAGTVPLAPFYLE</sequence>
<evidence type="ECO:0000313" key="6">
    <source>
        <dbReference type="Proteomes" id="UP001240150"/>
    </source>
</evidence>
<dbReference type="InterPro" id="IPR019606">
    <property type="entry name" value="GerMN"/>
</dbReference>